<dbReference type="AlphaFoldDB" id="A0A542EGR9"/>
<dbReference type="Proteomes" id="UP000320806">
    <property type="component" value="Unassembled WGS sequence"/>
</dbReference>
<sequence>MGMEGRRKELLRQRAELRRELRLEQRPGVSRAASHQVIVALRERLVEIESELRITN</sequence>
<organism evidence="1 2">
    <name type="scientific">Yimella lutea</name>
    <dbReference type="NCBI Taxonomy" id="587872"/>
    <lineage>
        <taxon>Bacteria</taxon>
        <taxon>Bacillati</taxon>
        <taxon>Actinomycetota</taxon>
        <taxon>Actinomycetes</taxon>
        <taxon>Micrococcales</taxon>
        <taxon>Dermacoccaceae</taxon>
        <taxon>Yimella</taxon>
    </lineage>
</organism>
<keyword evidence="2" id="KW-1185">Reference proteome</keyword>
<dbReference type="RefSeq" id="WP_170221833.1">
    <property type="nucleotide sequence ID" value="NZ_BAABCI010000029.1"/>
</dbReference>
<name>A0A542EGR9_9MICO</name>
<proteinExistence type="predicted"/>
<evidence type="ECO:0000313" key="1">
    <source>
        <dbReference type="EMBL" id="TQJ14504.1"/>
    </source>
</evidence>
<accession>A0A542EGR9</accession>
<evidence type="ECO:0000313" key="2">
    <source>
        <dbReference type="Proteomes" id="UP000320806"/>
    </source>
</evidence>
<dbReference type="EMBL" id="VFMO01000001">
    <property type="protein sequence ID" value="TQJ14504.1"/>
    <property type="molecule type" value="Genomic_DNA"/>
</dbReference>
<reference evidence="1 2" key="1">
    <citation type="submission" date="2019-06" db="EMBL/GenBank/DDBJ databases">
        <title>Sequencing the genomes of 1000 actinobacteria strains.</title>
        <authorList>
            <person name="Klenk H.-P."/>
        </authorList>
    </citation>
    <scope>NUCLEOTIDE SEQUENCE [LARGE SCALE GENOMIC DNA]</scope>
    <source>
        <strain evidence="1 2">DSM 19828</strain>
    </source>
</reference>
<gene>
    <name evidence="1" type="ORF">FB459_1971</name>
</gene>
<protein>
    <submittedName>
        <fullName evidence="1">Uncharacterized protein</fullName>
    </submittedName>
</protein>
<comment type="caution">
    <text evidence="1">The sequence shown here is derived from an EMBL/GenBank/DDBJ whole genome shotgun (WGS) entry which is preliminary data.</text>
</comment>